<keyword evidence="1" id="KW-0732">Signal</keyword>
<feature type="signal peptide" evidence="1">
    <location>
        <begin position="1"/>
        <end position="22"/>
    </location>
</feature>
<feature type="chain" id="PRO_5006839855" evidence="1">
    <location>
        <begin position="23"/>
        <end position="460"/>
    </location>
</feature>
<sequence length="460" mass="51105">MQKKLLALGCGIPLLYASAALASDSEVPHYFNQADFVPLTPTQLASNEFLTADAVPQSVSSTSLSRASSSKDGSSARKRALIYLNGMFTDEEALGKNKPAVRSAFSRHVHAIDHVYNMNEDKLEQFMEVLAQKERDENRNSSADYWREAAYLSLGGSNVENIQLLASIIDFHNQPTDKDLEAMISKSLSYINANYNVVLLAHSQGNFYANEVYDAIAARYGDTFLNHLEIVSVATPAVTTKGGGPHTTNTRDLVMNAIRAIKPAHKEPRAANVSIPIYQDVTGHGLAETYIRRDAFTRGHYTSKQKIINDVVKAFEEMEKRPDNEDDGGSEPELTCLHNGKNYTVTFQSVEKHTPSHSKNGYFSGFERTFWPPVGTKFNLSFAVWGANPSSLGNNVEFNWKFGKDSRVRTKTLMNNMTSSSNPIYYNRNNNGSFTFGIRHTATTQAAYSVNWSATLKCLY</sequence>
<dbReference type="RefSeq" id="WP_058797270.1">
    <property type="nucleotide sequence ID" value="NZ_CP013611.1"/>
</dbReference>
<dbReference type="Proteomes" id="UP000069015">
    <property type="component" value="Chromosome 1"/>
</dbReference>
<organism evidence="2 3">
    <name type="scientific">Pseudoalteromonas rubra</name>
    <dbReference type="NCBI Taxonomy" id="43658"/>
    <lineage>
        <taxon>Bacteria</taxon>
        <taxon>Pseudomonadati</taxon>
        <taxon>Pseudomonadota</taxon>
        <taxon>Gammaproteobacteria</taxon>
        <taxon>Alteromonadales</taxon>
        <taxon>Pseudoalteromonadaceae</taxon>
        <taxon>Pseudoalteromonas</taxon>
    </lineage>
</organism>
<reference evidence="2 3" key="1">
    <citation type="submission" date="2015-12" db="EMBL/GenBank/DDBJ databases">
        <title>Complete genome sequence of Pseudoalteromonas rubra SCSIO 6842, harboring a conjugative plasmid.</title>
        <authorList>
            <person name="Li B."/>
            <person name="Wang X."/>
        </authorList>
    </citation>
    <scope>NUCLEOTIDE SEQUENCE [LARGE SCALE GENOMIC DNA]</scope>
    <source>
        <strain evidence="2 3">SCSIO 6842</strain>
    </source>
</reference>
<name>A0A0U3I967_9GAMM</name>
<proteinExistence type="predicted"/>
<accession>A0A0U3I967</accession>
<evidence type="ECO:0000256" key="1">
    <source>
        <dbReference type="SAM" id="SignalP"/>
    </source>
</evidence>
<evidence type="ECO:0000313" key="2">
    <source>
        <dbReference type="EMBL" id="ALU44240.1"/>
    </source>
</evidence>
<dbReference type="KEGG" id="prr:AT705_15525"/>
<evidence type="ECO:0000313" key="3">
    <source>
        <dbReference type="Proteomes" id="UP000069015"/>
    </source>
</evidence>
<protein>
    <submittedName>
        <fullName evidence="2">Uncharacterized protein</fullName>
    </submittedName>
</protein>
<dbReference type="EMBL" id="CP013611">
    <property type="protein sequence ID" value="ALU44240.1"/>
    <property type="molecule type" value="Genomic_DNA"/>
</dbReference>
<dbReference type="AlphaFoldDB" id="A0A0U3I967"/>
<gene>
    <name evidence="2" type="ORF">AT705_15525</name>
</gene>